<dbReference type="GeneID" id="28832511"/>
<feature type="region of interest" description="Disordered" evidence="1">
    <location>
        <begin position="507"/>
        <end position="533"/>
    </location>
</feature>
<protein>
    <recommendedName>
        <fullName evidence="4">C2H2-type domain-containing protein</fullName>
    </recommendedName>
</protein>
<evidence type="ECO:0000313" key="3">
    <source>
        <dbReference type="Proteomes" id="UP000070700"/>
    </source>
</evidence>
<organism evidence="2 3">
    <name type="scientific">Mollisia scopiformis</name>
    <name type="common">Conifer needle endophyte fungus</name>
    <name type="synonym">Phialocephala scopiformis</name>
    <dbReference type="NCBI Taxonomy" id="149040"/>
    <lineage>
        <taxon>Eukaryota</taxon>
        <taxon>Fungi</taxon>
        <taxon>Dikarya</taxon>
        <taxon>Ascomycota</taxon>
        <taxon>Pezizomycotina</taxon>
        <taxon>Leotiomycetes</taxon>
        <taxon>Helotiales</taxon>
        <taxon>Mollisiaceae</taxon>
        <taxon>Mollisia</taxon>
    </lineage>
</organism>
<feature type="compositionally biased region" description="Basic and acidic residues" evidence="1">
    <location>
        <begin position="16"/>
        <end position="25"/>
    </location>
</feature>
<evidence type="ECO:0000313" key="2">
    <source>
        <dbReference type="EMBL" id="KUJ14490.1"/>
    </source>
</evidence>
<dbReference type="OrthoDB" id="5382659at2759"/>
<evidence type="ECO:0000256" key="1">
    <source>
        <dbReference type="SAM" id="MobiDB-lite"/>
    </source>
</evidence>
<dbReference type="PANTHER" id="PTHR38166">
    <property type="entry name" value="C2H2-TYPE DOMAIN-CONTAINING PROTEIN-RELATED"/>
    <property type="match status" value="1"/>
</dbReference>
<evidence type="ECO:0008006" key="4">
    <source>
        <dbReference type="Google" id="ProtNLM"/>
    </source>
</evidence>
<feature type="region of interest" description="Disordered" evidence="1">
    <location>
        <begin position="384"/>
        <end position="422"/>
    </location>
</feature>
<feature type="compositionally biased region" description="Polar residues" evidence="1">
    <location>
        <begin position="455"/>
        <end position="481"/>
    </location>
</feature>
<feature type="region of interest" description="Disordered" evidence="1">
    <location>
        <begin position="455"/>
        <end position="482"/>
    </location>
</feature>
<dbReference type="PANTHER" id="PTHR38166:SF1">
    <property type="entry name" value="C2H2-TYPE DOMAIN-CONTAINING PROTEIN"/>
    <property type="match status" value="1"/>
</dbReference>
<dbReference type="RefSeq" id="XP_018068845.1">
    <property type="nucleotide sequence ID" value="XM_018222785.1"/>
</dbReference>
<dbReference type="EMBL" id="KQ947420">
    <property type="protein sequence ID" value="KUJ14490.1"/>
    <property type="molecule type" value="Genomic_DNA"/>
</dbReference>
<feature type="region of interest" description="Disordered" evidence="1">
    <location>
        <begin position="1"/>
        <end position="28"/>
    </location>
</feature>
<gene>
    <name evidence="2" type="ORF">LY89DRAFT_784428</name>
</gene>
<name>A0A194X2T1_MOLSC</name>
<dbReference type="AlphaFoldDB" id="A0A194X2T1"/>
<feature type="compositionally biased region" description="Low complexity" evidence="1">
    <location>
        <begin position="1"/>
        <end position="14"/>
    </location>
</feature>
<dbReference type="KEGG" id="psco:LY89DRAFT_784428"/>
<reference evidence="2 3" key="1">
    <citation type="submission" date="2015-10" db="EMBL/GenBank/DDBJ databases">
        <title>Full genome of DAOMC 229536 Phialocephala scopiformis, a fungal endophyte of spruce producing the potent anti-insectan compound rugulosin.</title>
        <authorList>
            <consortium name="DOE Joint Genome Institute"/>
            <person name="Walker A.K."/>
            <person name="Frasz S.L."/>
            <person name="Seifert K.A."/>
            <person name="Miller J.D."/>
            <person name="Mondo S.J."/>
            <person name="Labutti K."/>
            <person name="Lipzen A."/>
            <person name="Dockter R."/>
            <person name="Kennedy M."/>
            <person name="Grigoriev I.V."/>
            <person name="Spatafora J.W."/>
        </authorList>
    </citation>
    <scope>NUCLEOTIDE SEQUENCE [LARGE SCALE GENOMIC DNA]</scope>
    <source>
        <strain evidence="2 3">CBS 120377</strain>
    </source>
</reference>
<feature type="region of interest" description="Disordered" evidence="1">
    <location>
        <begin position="96"/>
        <end position="158"/>
    </location>
</feature>
<dbReference type="InParanoid" id="A0A194X2T1"/>
<proteinExistence type="predicted"/>
<dbReference type="Proteomes" id="UP000070700">
    <property type="component" value="Unassembled WGS sequence"/>
</dbReference>
<accession>A0A194X2T1</accession>
<feature type="compositionally biased region" description="Polar residues" evidence="1">
    <location>
        <begin position="396"/>
        <end position="422"/>
    </location>
</feature>
<keyword evidence="3" id="KW-1185">Reference proteome</keyword>
<sequence>MDSGYGSVPPSVSSEKSIKKTEPKLTDTTSIDVSEELEDICDIIYPRYLHTQKFVRIRRRVPESTRRQAMVDRVMKNFWSTVFAREWLLQFTTCGTSATSGKRSKSAPKKTQTTNKSKSKSGTQNSSLLGLGQDSHKRKRVSTSEDEEEEEDRPKKLMLGPFEDGDACIPVDLGFACPYRKYDPSKYNVRDWGPCALTSRPTIARIKSHLYKYHYIHQCQRCNGIFDDENQLDDHINADEAFIRVQSLPGGVDGINRLLKELIQPRTRLFQGHTEEQKWEYIYGLIFPGAPLPSPYWETPELPDRSFIEQYNAFLITELPLAVSRALVETEDDDPDPTEERMRDLAVTLLPGVLNMLYHTYRATFDPNPSRDELGSNVAVRTAEPTIEAHSPQPVYESSQGITETEAGSTLVQSQSSQTMRNTTAAVPFPTDSAYFSLNSEEGDSFARILEDGENTSSRAGEQNHINSSADPQQSTTSNSDTFEDHLQTALPSLPSQSLVQNEQITISGDNYPSDPPPHPPSQTFGEGLDTTDWSEDDWNAFFNQYIIT</sequence>
<feature type="compositionally biased region" description="Low complexity" evidence="1">
    <location>
        <begin position="109"/>
        <end position="127"/>
    </location>
</feature>